<dbReference type="EMBL" id="CP032819">
    <property type="protein sequence ID" value="AZS28647.1"/>
    <property type="molecule type" value="Genomic_DNA"/>
</dbReference>
<dbReference type="InterPro" id="IPR036378">
    <property type="entry name" value="FAS1_dom_sf"/>
</dbReference>
<dbReference type="KEGG" id="buy:D8S85_03150"/>
<sequence>MKKLIFILSIIYLAFACTKQTVIDTGICSPYHDCSIMDYLRGNDYEWKYTVQLIEQAGLTDLFEGRVDSLPEITFLGIPSMSVERYLYDRQYDSVQQISASLCRMMVLQHVAKGKILKKDIQYRNLDYNVNDPLQDGCTDITMLGGNKVRFYLEKSDYSGVPDAGPVSMSLWSLRNDWQIPLSSPDIQPLNGVVHALNYNYKLGWTL</sequence>
<proteinExistence type="predicted"/>
<dbReference type="RefSeq" id="WP_106624826.1">
    <property type="nucleotide sequence ID" value="NZ_CP032819.1"/>
</dbReference>
<accession>A0A3Q9ILJ1</accession>
<dbReference type="SUPFAM" id="SSF82153">
    <property type="entry name" value="FAS1 domain"/>
    <property type="match status" value="1"/>
</dbReference>
<dbReference type="Gene3D" id="2.30.180.10">
    <property type="entry name" value="FAS1 domain"/>
    <property type="match status" value="1"/>
</dbReference>
<feature type="chain" id="PRO_5018674939" description="FAS1 domain-containing protein" evidence="1">
    <location>
        <begin position="17"/>
        <end position="207"/>
    </location>
</feature>
<keyword evidence="3" id="KW-1185">Reference proteome</keyword>
<feature type="signal peptide" evidence="1">
    <location>
        <begin position="1"/>
        <end position="16"/>
    </location>
</feature>
<reference evidence="2 3" key="1">
    <citation type="submission" date="2018-10" db="EMBL/GenBank/DDBJ databases">
        <title>Butyricimonas faecalis sp. nov., isolated from human faeces and emended description of the genus Butyricimonas.</title>
        <authorList>
            <person name="Le Roy T."/>
            <person name="Van der Smissen P."/>
            <person name="Paquot A."/>
            <person name="Delzenne N."/>
            <person name="Muccioli G."/>
            <person name="Collet J.-F."/>
            <person name="Cani P.D."/>
        </authorList>
    </citation>
    <scope>NUCLEOTIDE SEQUENCE [LARGE SCALE GENOMIC DNA]</scope>
    <source>
        <strain evidence="2 3">H184</strain>
    </source>
</reference>
<keyword evidence="1" id="KW-0732">Signal</keyword>
<evidence type="ECO:0008006" key="4">
    <source>
        <dbReference type="Google" id="ProtNLM"/>
    </source>
</evidence>
<evidence type="ECO:0000256" key="1">
    <source>
        <dbReference type="SAM" id="SignalP"/>
    </source>
</evidence>
<organism evidence="2 3">
    <name type="scientific">Butyricimonas faecalis</name>
    <dbReference type="NCBI Taxonomy" id="2093856"/>
    <lineage>
        <taxon>Bacteria</taxon>
        <taxon>Pseudomonadati</taxon>
        <taxon>Bacteroidota</taxon>
        <taxon>Bacteroidia</taxon>
        <taxon>Bacteroidales</taxon>
        <taxon>Odoribacteraceae</taxon>
        <taxon>Butyricimonas</taxon>
    </lineage>
</organism>
<name>A0A3Q9ILJ1_9BACT</name>
<protein>
    <recommendedName>
        <fullName evidence="4">FAS1 domain-containing protein</fullName>
    </recommendedName>
</protein>
<evidence type="ECO:0000313" key="2">
    <source>
        <dbReference type="EMBL" id="AZS28647.1"/>
    </source>
</evidence>
<evidence type="ECO:0000313" key="3">
    <source>
        <dbReference type="Proteomes" id="UP000270673"/>
    </source>
</evidence>
<dbReference type="OrthoDB" id="1097608at2"/>
<gene>
    <name evidence="2" type="ORF">D8S85_03150</name>
</gene>
<dbReference type="PROSITE" id="PS51257">
    <property type="entry name" value="PROKAR_LIPOPROTEIN"/>
    <property type="match status" value="1"/>
</dbReference>
<dbReference type="Proteomes" id="UP000270673">
    <property type="component" value="Chromosome"/>
</dbReference>
<dbReference type="AlphaFoldDB" id="A0A3Q9ILJ1"/>